<reference evidence="5" key="1">
    <citation type="submission" date="2024-06" db="EMBL/GenBank/DDBJ databases">
        <authorList>
            <person name="Coelho C."/>
            <person name="Bento M."/>
            <person name="Garcia E."/>
            <person name="Camelo A."/>
            <person name="Brandao I."/>
            <person name="Espirito Santo C."/>
            <person name="Trovao J."/>
            <person name="Verissimo A."/>
            <person name="Costa J."/>
            <person name="Tiago I."/>
        </authorList>
    </citation>
    <scope>NUCLEOTIDE SEQUENCE</scope>
    <source>
        <strain evidence="5">KWT182</strain>
    </source>
</reference>
<keyword evidence="4" id="KW-0677">Repeat</keyword>
<evidence type="ECO:0000313" key="5">
    <source>
        <dbReference type="EMBL" id="XBS70220.1"/>
    </source>
</evidence>
<dbReference type="PANTHER" id="PTHR47114:SF2">
    <property type="entry name" value="OLIGODENDROCYTE-MYELIN GLYCOPROTEIN"/>
    <property type="match status" value="1"/>
</dbReference>
<evidence type="ECO:0000256" key="3">
    <source>
        <dbReference type="ARBA" id="ARBA00022614"/>
    </source>
</evidence>
<dbReference type="InterPro" id="IPR051071">
    <property type="entry name" value="LRR-bact_E3_ubiq_ligases"/>
</dbReference>
<dbReference type="Pfam" id="PF00560">
    <property type="entry name" value="LRR_1"/>
    <property type="match status" value="1"/>
</dbReference>
<name>A0AAU7QAH9_9GAMM</name>
<proteinExistence type="inferred from homology"/>
<gene>
    <name evidence="5" type="ORF">ABK905_02760</name>
</gene>
<evidence type="ECO:0000256" key="2">
    <source>
        <dbReference type="ARBA" id="ARBA00009868"/>
    </source>
</evidence>
<protein>
    <recommendedName>
        <fullName evidence="6">Leucine-rich repeat domain-containing protein</fullName>
    </recommendedName>
</protein>
<dbReference type="InterPro" id="IPR001611">
    <property type="entry name" value="Leu-rich_rpt"/>
</dbReference>
<accession>A0AAU7QAH9</accession>
<evidence type="ECO:0000256" key="1">
    <source>
        <dbReference type="ARBA" id="ARBA00004613"/>
    </source>
</evidence>
<sequence>MIPFYNCINDIKDEKREASLSCALDMVVLLPLAGQSAGLAARFGQQGVRGGMMALRATMSSLAAREMLKVAIRQGALQFTRHGILPAAEELNRKALIQLGLSALRSVDPGVELTGKLGIGAFRRIAAAAQIMKQTLPAWKKVLPSLDAVLSRQDVPASIYKIKYGRLPGLDKDIPLRKLAGDRFNRQPIYVQIDPLTGDVFGKKYTLSPTGILHAVPKPMAQHLKNILVTGFSGRGAAKYAKGLAAGSGNLPPAVQHDSPVTADHLLRWLDNTWQIYPLRKEMFLEQFGLSESLWSSYVSSSNVLTARAQALLARAEASEVIHLLTRSQVARTEIIRHLDVRPLQHLSLFSNRYANTYAGLSSLRTQVEERLAMLLERYSAEWKKWLLESPPQSRRWFACEILNAYFDQGNHYLSLAGFDLKDAPPPVLPDDVLHLDLSFNGIKVLNTPLPRGLEWLHLGNNYLNALPDPLPETLIALDASHNVLPSVSELQYPMLTHLDLSWNKLTSLPRLPPSLIYLDVSVNHLHRLPIPLPERLSCLIANNNKLVLLPDFLPRNLENLDVRHNGLMRLPSEIPPGIKHIDASYNKLRFLPGVLSRDLVYLDACHNLLHTLPQLLPPKLKNLLISHNSLTFLPIVFPPNLEHLQVSANMLRALPQNLPLSLKILRVNNNQISSLPKTLPSGITSLSVNYNKINELADDMLPPPLLTGPPHHS</sequence>
<dbReference type="SMART" id="SM00369">
    <property type="entry name" value="LRR_TYP"/>
    <property type="match status" value="5"/>
</dbReference>
<organism evidence="5">
    <name type="scientific">Acerihabitans sp. KWT182</name>
    <dbReference type="NCBI Taxonomy" id="3157919"/>
    <lineage>
        <taxon>Bacteria</taxon>
        <taxon>Pseudomonadati</taxon>
        <taxon>Pseudomonadota</taxon>
        <taxon>Gammaproteobacteria</taxon>
        <taxon>Enterobacterales</taxon>
        <taxon>Pectobacteriaceae</taxon>
        <taxon>Acerihabitans</taxon>
    </lineage>
</organism>
<evidence type="ECO:0000256" key="4">
    <source>
        <dbReference type="ARBA" id="ARBA00022737"/>
    </source>
</evidence>
<comment type="subcellular location">
    <subcellularLocation>
        <location evidence="1">Secreted</location>
    </subcellularLocation>
</comment>
<dbReference type="InterPro" id="IPR032675">
    <property type="entry name" value="LRR_dom_sf"/>
</dbReference>
<dbReference type="Gene3D" id="3.80.10.10">
    <property type="entry name" value="Ribonuclease Inhibitor"/>
    <property type="match status" value="2"/>
</dbReference>
<dbReference type="InterPro" id="IPR003591">
    <property type="entry name" value="Leu-rich_rpt_typical-subtyp"/>
</dbReference>
<dbReference type="PANTHER" id="PTHR47114">
    <property type="match status" value="1"/>
</dbReference>
<comment type="similarity">
    <text evidence="2">Belongs to the LRR-containing bacterial E3 ligase family.</text>
</comment>
<dbReference type="SMART" id="SM00364">
    <property type="entry name" value="LRR_BAC"/>
    <property type="match status" value="12"/>
</dbReference>
<dbReference type="GO" id="GO:0005576">
    <property type="term" value="C:extracellular region"/>
    <property type="evidence" value="ECO:0007669"/>
    <property type="project" value="UniProtKB-SubCell"/>
</dbReference>
<keyword evidence="3" id="KW-0433">Leucine-rich repeat</keyword>
<dbReference type="SUPFAM" id="SSF52058">
    <property type="entry name" value="L domain-like"/>
    <property type="match status" value="1"/>
</dbReference>
<dbReference type="AlphaFoldDB" id="A0AAU7QAH9"/>
<evidence type="ECO:0008006" key="6">
    <source>
        <dbReference type="Google" id="ProtNLM"/>
    </source>
</evidence>
<dbReference type="PROSITE" id="PS51450">
    <property type="entry name" value="LRR"/>
    <property type="match status" value="1"/>
</dbReference>
<dbReference type="EMBL" id="CP157947">
    <property type="protein sequence ID" value="XBS70220.1"/>
    <property type="molecule type" value="Genomic_DNA"/>
</dbReference>